<dbReference type="FunFam" id="3.40.50.720:FF:000084">
    <property type="entry name" value="Short-chain dehydrogenase reductase"/>
    <property type="match status" value="1"/>
</dbReference>
<comment type="similarity">
    <text evidence="1">Belongs to the short-chain dehydrogenases/reductases (SDR) family.</text>
</comment>
<dbReference type="GO" id="GO:0008206">
    <property type="term" value="P:bile acid metabolic process"/>
    <property type="evidence" value="ECO:0007669"/>
    <property type="project" value="UniProtKB-ARBA"/>
</dbReference>
<dbReference type="GO" id="GO:0016491">
    <property type="term" value="F:oxidoreductase activity"/>
    <property type="evidence" value="ECO:0007669"/>
    <property type="project" value="UniProtKB-KW"/>
</dbReference>
<dbReference type="InterPro" id="IPR036291">
    <property type="entry name" value="NAD(P)-bd_dom_sf"/>
</dbReference>
<sequence length="255" mass="26895">MMVGRLQGKVAIITGAASGQGAEEARLFAKEGAQVVATDVQAALLSQLEQEIQQENGNVILTITQDVASESGWKQVVTSTIERFHKIDILINNAGVTGKTRGLADTTVSDWNQVMNINALGNYLGMKYVVPEMKKVGQGSIVNISSLAGIHGIGGATPYAASKGATRLLSMGAARDLGPDHIRVNSIHPGFIETPMISDFTKDASVKQSVIDSVPLRYLGKPADVAYAALFLASDEGRFVTGAQLVIDGGQSIKE</sequence>
<dbReference type="GeneID" id="56994148"/>
<dbReference type="AlphaFoldDB" id="A0A5B7Y2S5"/>
<dbReference type="PANTHER" id="PTHR24321">
    <property type="entry name" value="DEHYDROGENASES, SHORT CHAIN"/>
    <property type="match status" value="1"/>
</dbReference>
<dbReference type="Proteomes" id="UP000307074">
    <property type="component" value="Chromosome"/>
</dbReference>
<protein>
    <submittedName>
        <fullName evidence="3">3-oxoacyl-acyl carrier protein reductase</fullName>
    </submittedName>
</protein>
<dbReference type="Gene3D" id="3.40.50.720">
    <property type="entry name" value="NAD(P)-binding Rossmann-like Domain"/>
    <property type="match status" value="1"/>
</dbReference>
<gene>
    <name evidence="3" type="ORF">UCCLBBS449_2414</name>
</gene>
<dbReference type="PRINTS" id="PR00081">
    <property type="entry name" value="GDHRDH"/>
</dbReference>
<dbReference type="PRINTS" id="PR00080">
    <property type="entry name" value="SDRFAMILY"/>
</dbReference>
<proteinExistence type="inferred from homology"/>
<keyword evidence="2" id="KW-0560">Oxidoreductase</keyword>
<dbReference type="Pfam" id="PF13561">
    <property type="entry name" value="adh_short_C2"/>
    <property type="match status" value="1"/>
</dbReference>
<name>A0A5B7Y2S5_LEVBR</name>
<evidence type="ECO:0000256" key="1">
    <source>
        <dbReference type="ARBA" id="ARBA00006484"/>
    </source>
</evidence>
<accession>A0A5B7Y2S5</accession>
<dbReference type="PROSITE" id="PS00061">
    <property type="entry name" value="ADH_SHORT"/>
    <property type="match status" value="1"/>
</dbReference>
<evidence type="ECO:0000313" key="3">
    <source>
        <dbReference type="EMBL" id="QCZ54318.1"/>
    </source>
</evidence>
<dbReference type="NCBIfam" id="NF005559">
    <property type="entry name" value="PRK07231.1"/>
    <property type="match status" value="1"/>
</dbReference>
<dbReference type="PANTHER" id="PTHR24321:SF8">
    <property type="entry name" value="ESTRADIOL 17-BETA-DEHYDROGENASE 8-RELATED"/>
    <property type="match status" value="1"/>
</dbReference>
<reference evidence="3 4" key="1">
    <citation type="submission" date="2018-07" db="EMBL/GenBank/DDBJ databases">
        <authorList>
            <person name="Feyereisen M."/>
        </authorList>
    </citation>
    <scope>NUCLEOTIDE SEQUENCE [LARGE SCALE GENOMIC DNA]</scope>
    <source>
        <strain evidence="3 4">UCCLBBS449</strain>
    </source>
</reference>
<dbReference type="EMBL" id="CP031198">
    <property type="protein sequence ID" value="QCZ54318.1"/>
    <property type="molecule type" value="Genomic_DNA"/>
</dbReference>
<dbReference type="SUPFAM" id="SSF51735">
    <property type="entry name" value="NAD(P)-binding Rossmann-fold domains"/>
    <property type="match status" value="1"/>
</dbReference>
<dbReference type="InterPro" id="IPR020904">
    <property type="entry name" value="Sc_DH/Rdtase_CS"/>
</dbReference>
<evidence type="ECO:0000256" key="2">
    <source>
        <dbReference type="ARBA" id="ARBA00023002"/>
    </source>
</evidence>
<organism evidence="3 4">
    <name type="scientific">Levilactobacillus brevis</name>
    <name type="common">Lactobacillus brevis</name>
    <dbReference type="NCBI Taxonomy" id="1580"/>
    <lineage>
        <taxon>Bacteria</taxon>
        <taxon>Bacillati</taxon>
        <taxon>Bacillota</taxon>
        <taxon>Bacilli</taxon>
        <taxon>Lactobacillales</taxon>
        <taxon>Lactobacillaceae</taxon>
        <taxon>Levilactobacillus</taxon>
    </lineage>
</organism>
<dbReference type="RefSeq" id="WP_021742116.1">
    <property type="nucleotide sequence ID" value="NZ_CBCRTO010000001.1"/>
</dbReference>
<dbReference type="InterPro" id="IPR002347">
    <property type="entry name" value="SDR_fam"/>
</dbReference>
<evidence type="ECO:0000313" key="4">
    <source>
        <dbReference type="Proteomes" id="UP000307074"/>
    </source>
</evidence>